<evidence type="ECO:0000259" key="1">
    <source>
        <dbReference type="Pfam" id="PF14534"/>
    </source>
</evidence>
<evidence type="ECO:0000313" key="3">
    <source>
        <dbReference type="Proteomes" id="UP000638648"/>
    </source>
</evidence>
<reference evidence="2" key="1">
    <citation type="submission" date="2020-10" db="EMBL/GenBank/DDBJ databases">
        <title>Sequencing the genomes of 1000 actinobacteria strains.</title>
        <authorList>
            <person name="Klenk H.-P."/>
        </authorList>
    </citation>
    <scope>NUCLEOTIDE SEQUENCE</scope>
    <source>
        <strain evidence="2">DSM 45354</strain>
    </source>
</reference>
<gene>
    <name evidence="2" type="ORF">HEB94_001456</name>
</gene>
<proteinExistence type="predicted"/>
<name>A0A927RIJ1_9ACTN</name>
<protein>
    <submittedName>
        <fullName evidence="2">Ketosteroid isomerase-like protein</fullName>
    </submittedName>
</protein>
<dbReference type="Pfam" id="PF14534">
    <property type="entry name" value="DUF4440"/>
    <property type="match status" value="1"/>
</dbReference>
<feature type="domain" description="DUF4440" evidence="1">
    <location>
        <begin position="8"/>
        <end position="114"/>
    </location>
</feature>
<dbReference type="InterPro" id="IPR027843">
    <property type="entry name" value="DUF4440"/>
</dbReference>
<evidence type="ECO:0000313" key="2">
    <source>
        <dbReference type="EMBL" id="MBE1604608.1"/>
    </source>
</evidence>
<dbReference type="Gene3D" id="3.10.450.50">
    <property type="match status" value="1"/>
</dbReference>
<dbReference type="SUPFAM" id="SSF54427">
    <property type="entry name" value="NTF2-like"/>
    <property type="match status" value="1"/>
</dbReference>
<dbReference type="RefSeq" id="WP_192749114.1">
    <property type="nucleotide sequence ID" value="NZ_BAABJL010000143.1"/>
</dbReference>
<dbReference type="Proteomes" id="UP000638648">
    <property type="component" value="Unassembled WGS sequence"/>
</dbReference>
<keyword evidence="3" id="KW-1185">Reference proteome</keyword>
<comment type="caution">
    <text evidence="2">The sequence shown here is derived from an EMBL/GenBank/DDBJ whole genome shotgun (WGS) entry which is preliminary data.</text>
</comment>
<dbReference type="InterPro" id="IPR032710">
    <property type="entry name" value="NTF2-like_dom_sf"/>
</dbReference>
<dbReference type="GO" id="GO:0016853">
    <property type="term" value="F:isomerase activity"/>
    <property type="evidence" value="ECO:0007669"/>
    <property type="project" value="UniProtKB-KW"/>
</dbReference>
<sequence length="138" mass="15278">MTTTTDQIQQLGRDWANAEVRGDVAALQAMTTDDFTLVGPLGFVLDKQQWLRRYQGGGLVTQQLSWEETQVRDYGSAAVSVGVHDQKAEYNGQPADGRFRITHVFVHDGDRWLLAGVHLSPIGGPPPFAQRDTTESPR</sequence>
<dbReference type="EMBL" id="JADBEM010000001">
    <property type="protein sequence ID" value="MBE1604608.1"/>
    <property type="molecule type" value="Genomic_DNA"/>
</dbReference>
<dbReference type="AlphaFoldDB" id="A0A927RIJ1"/>
<accession>A0A927RIJ1</accession>
<organism evidence="2 3">
    <name type="scientific">Actinopolymorpha pittospori</name>
    <dbReference type="NCBI Taxonomy" id="648752"/>
    <lineage>
        <taxon>Bacteria</taxon>
        <taxon>Bacillati</taxon>
        <taxon>Actinomycetota</taxon>
        <taxon>Actinomycetes</taxon>
        <taxon>Propionibacteriales</taxon>
        <taxon>Actinopolymorphaceae</taxon>
        <taxon>Actinopolymorpha</taxon>
    </lineage>
</organism>
<keyword evidence="2" id="KW-0413">Isomerase</keyword>